<feature type="coiled-coil region" evidence="1">
    <location>
        <begin position="1217"/>
        <end position="1244"/>
    </location>
</feature>
<feature type="compositionally biased region" description="Basic and acidic residues" evidence="2">
    <location>
        <begin position="95"/>
        <end position="111"/>
    </location>
</feature>
<feature type="compositionally biased region" description="Basic and acidic residues" evidence="2">
    <location>
        <begin position="2099"/>
        <end position="2113"/>
    </location>
</feature>
<evidence type="ECO:0000256" key="2">
    <source>
        <dbReference type="SAM" id="MobiDB-lite"/>
    </source>
</evidence>
<dbReference type="Gene3D" id="1.20.1270.70">
    <property type="entry name" value="Designed single chain three-helix bundle"/>
    <property type="match status" value="4"/>
</dbReference>
<dbReference type="RefSeq" id="WP_285060419.1">
    <property type="nucleotide sequence ID" value="NZ_JASOGJ010000005.1"/>
</dbReference>
<feature type="region of interest" description="Disordered" evidence="2">
    <location>
        <begin position="1881"/>
        <end position="1902"/>
    </location>
</feature>
<feature type="compositionally biased region" description="Basic and acidic residues" evidence="2">
    <location>
        <begin position="1577"/>
        <end position="1601"/>
    </location>
</feature>
<dbReference type="Pfam" id="PF07554">
    <property type="entry name" value="FIVAR"/>
    <property type="match status" value="10"/>
</dbReference>
<accession>A0ABD4ZAH9</accession>
<feature type="coiled-coil region" evidence="1">
    <location>
        <begin position="2304"/>
        <end position="2331"/>
    </location>
</feature>
<feature type="compositionally biased region" description="Basic and acidic residues" evidence="2">
    <location>
        <begin position="1615"/>
        <end position="1626"/>
    </location>
</feature>
<dbReference type="InterPro" id="IPR009063">
    <property type="entry name" value="Ig/albumin-bd_sf"/>
</dbReference>
<feature type="coiled-coil region" evidence="1">
    <location>
        <begin position="2381"/>
        <end position="2408"/>
    </location>
</feature>
<feature type="transmembrane region" description="Helical" evidence="3">
    <location>
        <begin position="2531"/>
        <end position="2549"/>
    </location>
</feature>
<comment type="caution">
    <text evidence="4">The sequence shown here is derived from an EMBL/GenBank/DDBJ whole genome shotgun (WGS) entry which is preliminary data.</text>
</comment>
<organism evidence="4 5">
    <name type="scientific">Gardnerella vaginalis</name>
    <dbReference type="NCBI Taxonomy" id="2702"/>
    <lineage>
        <taxon>Bacteria</taxon>
        <taxon>Bacillati</taxon>
        <taxon>Actinomycetota</taxon>
        <taxon>Actinomycetes</taxon>
        <taxon>Bifidobacteriales</taxon>
        <taxon>Bifidobacteriaceae</taxon>
        <taxon>Gardnerella</taxon>
    </lineage>
</organism>
<feature type="compositionally biased region" description="Basic and acidic residues" evidence="2">
    <location>
        <begin position="2165"/>
        <end position="2194"/>
    </location>
</feature>
<reference evidence="4 5" key="1">
    <citation type="submission" date="2023-05" db="EMBL/GenBank/DDBJ databases">
        <title>Cataloging the Phylogenetic Diversity of Human Bladder Bacteria.</title>
        <authorList>
            <person name="Du J."/>
        </authorList>
    </citation>
    <scope>NUCLEOTIDE SEQUENCE [LARGE SCALE GENOMIC DNA]</scope>
    <source>
        <strain evidence="4 5">UMB9230</strain>
    </source>
</reference>
<feature type="coiled-coil region" evidence="1">
    <location>
        <begin position="1519"/>
        <end position="1553"/>
    </location>
</feature>
<feature type="region of interest" description="Disordered" evidence="2">
    <location>
        <begin position="973"/>
        <end position="1010"/>
    </location>
</feature>
<feature type="compositionally biased region" description="Polar residues" evidence="2">
    <location>
        <begin position="207"/>
        <end position="217"/>
    </location>
</feature>
<feature type="compositionally biased region" description="Basic and acidic residues" evidence="2">
    <location>
        <begin position="1145"/>
        <end position="1164"/>
    </location>
</feature>
<feature type="compositionally biased region" description="Polar residues" evidence="2">
    <location>
        <begin position="163"/>
        <end position="173"/>
    </location>
</feature>
<feature type="region of interest" description="Disordered" evidence="2">
    <location>
        <begin position="1916"/>
        <end position="1942"/>
    </location>
</feature>
<keyword evidence="1" id="KW-0175">Coiled coil</keyword>
<feature type="compositionally biased region" description="Basic and acidic residues" evidence="2">
    <location>
        <begin position="1685"/>
        <end position="1699"/>
    </location>
</feature>
<keyword evidence="3" id="KW-0472">Membrane</keyword>
<dbReference type="SUPFAM" id="SSF46997">
    <property type="entry name" value="Bacterial immunoglobulin/albumin-binding domains"/>
    <property type="match status" value="2"/>
</dbReference>
<feature type="compositionally biased region" description="Polar residues" evidence="2">
    <location>
        <begin position="1719"/>
        <end position="1728"/>
    </location>
</feature>
<evidence type="ECO:0000256" key="1">
    <source>
        <dbReference type="SAM" id="Coils"/>
    </source>
</evidence>
<feature type="compositionally biased region" description="Basic and acidic residues" evidence="2">
    <location>
        <begin position="994"/>
        <end position="1010"/>
    </location>
</feature>
<feature type="region of interest" description="Disordered" evidence="2">
    <location>
        <begin position="1145"/>
        <end position="1176"/>
    </location>
</feature>
<feature type="coiled-coil region" evidence="1">
    <location>
        <begin position="1013"/>
        <end position="1068"/>
    </location>
</feature>
<protein>
    <submittedName>
        <fullName evidence="4">Peptidase</fullName>
    </submittedName>
</protein>
<evidence type="ECO:0000313" key="4">
    <source>
        <dbReference type="EMBL" id="MDK6695768.1"/>
    </source>
</evidence>
<feature type="region of interest" description="Disordered" evidence="2">
    <location>
        <begin position="393"/>
        <end position="427"/>
    </location>
</feature>
<feature type="compositionally biased region" description="Basic and acidic residues" evidence="2">
    <location>
        <begin position="182"/>
        <end position="191"/>
    </location>
</feature>
<dbReference type="EMBL" id="JASOGJ010000005">
    <property type="protein sequence ID" value="MDK6695768.1"/>
    <property type="molecule type" value="Genomic_DNA"/>
</dbReference>
<dbReference type="Gene3D" id="1.20.1270.90">
    <property type="entry name" value="AF1782-like"/>
    <property type="match status" value="1"/>
</dbReference>
<feature type="compositionally biased region" description="Basic and acidic residues" evidence="2">
    <location>
        <begin position="397"/>
        <end position="407"/>
    </location>
</feature>
<evidence type="ECO:0000256" key="3">
    <source>
        <dbReference type="SAM" id="Phobius"/>
    </source>
</evidence>
<dbReference type="Proteomes" id="UP001240561">
    <property type="component" value="Unassembled WGS sequence"/>
</dbReference>
<evidence type="ECO:0000313" key="5">
    <source>
        <dbReference type="Proteomes" id="UP001240561"/>
    </source>
</evidence>
<feature type="region of interest" description="Disordered" evidence="2">
    <location>
        <begin position="1553"/>
        <end position="1601"/>
    </location>
</feature>
<feature type="region of interest" description="Disordered" evidence="2">
    <location>
        <begin position="1969"/>
        <end position="2006"/>
    </location>
</feature>
<feature type="region of interest" description="Disordered" evidence="2">
    <location>
        <begin position="2246"/>
        <end position="2286"/>
    </location>
</feature>
<gene>
    <name evidence="4" type="ORF">QP177_04215</name>
</gene>
<feature type="coiled-coil region" evidence="1">
    <location>
        <begin position="1361"/>
        <end position="1388"/>
    </location>
</feature>
<feature type="region of interest" description="Disordered" evidence="2">
    <location>
        <begin position="1615"/>
        <end position="1635"/>
    </location>
</feature>
<feature type="compositionally biased region" description="Basic and acidic residues" evidence="2">
    <location>
        <begin position="2246"/>
        <end position="2274"/>
    </location>
</feature>
<feature type="region of interest" description="Disordered" evidence="2">
    <location>
        <begin position="1716"/>
        <end position="1737"/>
    </location>
</feature>
<feature type="region of interest" description="Disordered" evidence="2">
    <location>
        <begin position="2067"/>
        <end position="2113"/>
    </location>
</feature>
<feature type="region of interest" description="Disordered" evidence="2">
    <location>
        <begin position="882"/>
        <end position="903"/>
    </location>
</feature>
<feature type="compositionally biased region" description="Polar residues" evidence="2">
    <location>
        <begin position="128"/>
        <end position="138"/>
    </location>
</feature>
<feature type="compositionally biased region" description="Basic and acidic residues" evidence="2">
    <location>
        <begin position="1969"/>
        <end position="2000"/>
    </location>
</feature>
<feature type="compositionally biased region" description="Basic and acidic residues" evidence="2">
    <location>
        <begin position="2072"/>
        <end position="2091"/>
    </location>
</feature>
<name>A0ABD4ZAH9_GARVA</name>
<feature type="region of interest" description="Disordered" evidence="2">
    <location>
        <begin position="2137"/>
        <end position="2210"/>
    </location>
</feature>
<feature type="region of interest" description="Disordered" evidence="2">
    <location>
        <begin position="64"/>
        <end position="221"/>
    </location>
</feature>
<feature type="compositionally biased region" description="Polar residues" evidence="2">
    <location>
        <begin position="976"/>
        <end position="992"/>
    </location>
</feature>
<proteinExistence type="predicted"/>
<sequence length="2557" mass="277641">MTTKSGKHANKIAKNALDSAVNKGVAKAVDIRKVAALSAGAAGVIAGAAIAFGSTPAMAVEANTSAPVNTNDPAKEQSVIGKKNESSKYETPNSEVKEQNKKKEPKKEPTEQIKPTEQTVVNAEGANSDVTELDNNAEQKVVGTEGGDAKTYNRSVDNKDVKQNTAENSTPSESGAKKRARRSLDANKQPDDSTVVTDRATTPARAPQSQSNSTIELSQDKKDTLPNMYAWGKSDNVYVENGQNQEVTFKFAKPEDGRTITNIAIFPSDINSITNTSMGFLEYYSAPDAGDPHQSYSGTYNFKVNADGTATLTMTKLYRDGNLNSAEKYAANRCIYVYGKGNDGKEVLLYKTNIVRATTLVPPKNAGSIVLKYDEQLTDEQIRARLKQALDAPTEATGKKSIREQIKTESTSKGVGSRTGANDKFVQTPDDPYKKVVITDKQAYDDSKLTTINTVTSEKGAAVTTYKTGAQTLNTYLISDLGYKSEALALTVARYDTRIEKPIVDDTSNVSEDVKNEIAKKLARINGVSPDKITFDNAGNAVINFDGVESKDAPKIALRDLVLKKIAEADVNIPTGDQATFVYNPIGYSDAEIARIKKSIYDANKSNTELGLTEADYEKQISLEYITGNITASGRANDGISNGMAENAITVKIKTDKAVAEFKSDVKTGKLTKLVNIRKDYTVSWEESNKKIANRESDEGLSWSEDHKTIIYRYDPTKAAVFKSGDVIKLLKATPKDPNVGLRTLTGGESLDSEGSGKPQKSYMHYVLKDDQPTGELTLGIMSGPYWNGDPQIAGTDVDMGNVLAKTDKYKWDDDAQPVEVASKDGKIYRARLFVAPYDMGYYQYLYAFPDGKNANNTPKAINFIFVPQTNHKKSDLQKSIGEHAVTNDGKKTPTDSKYYNASDSKKNAYDNALKEANEALKAAGTTEDAKLTEALKARIDNATIQLDKAREALDGDATNKDGLETSIEANGKAAENQTPASGTQATSQFKNVSDPDFKTADGTTDTERNKAAKAAKTAYDDALAEAKKLKDDANATQKAVDDAKAKLDAARDKLNDFTTNKNELNAAIANNGHVYEYTNDTLNTLTVDQKLEKADPTYKNSSQDEREAYDNALETAVHLAKDPNASQKEVNEAIKKLKEAKEKLDANATDKSKLAAAEKRSFDNPDSSDPSKQSTFYKNALNKKSNGDDQEKRNATTAINNYDDALTNARTILMNDKATQAQVNEAKQKLEDAENTLHEGYKSDGNDLTKAIADNVSGYLMTAYFNAFDQAQKDGANSQAAKDFKAYNDAYQKAKVLSAKLKETDVAKKPTQNEINEAKAALEKARTVIDSYATDTSKISAALLQSLAVKASPAYQNTSADDASEAAKKAKKAYDDALKKLQKAFDAKMPKDKDAQGIEISTDKVPSATGDVTSKNYLDGIQSHAKGHPLNRDVTAILDELNSAKKELDKFATKTDDLIKSINEDATTHPSPAFKNASVHRYLGDDGNADAAKNAAARNAANYYGQALNEAKDLLNDSTATQAQVNAAKKKLDDARKALGEYKTDVKALKDSVDKHGSTEELPSAKEGTVTSDAYRNADDPHFLTTDGKPDTKKNDEAKKAKKYYDKALAKAQDLMKKADPESKTPLDAQPTQKEIDDALKALDDARTEIEKYKTNTDALSAEAEKSQADTATTPTAGQFEDSPEFKNAYDKKDGTNDNADVKAYKEALKKARDLVKSATSTDPNTKNSERPTQKQINDALDALKQAKKAITNGYKTDVDKLKQAKEYAEDVFKKTPEYKNAIAIKNDNNNAKHEQAGKDLGDVTNQTGFEGQIAKIAKQLEYTSKLTQREVDALVKQLKKAQKTIAERYKTNVTPLSNEVDDKDQDGKLVTPKFEESIPYKNALEKAKTETDKDSADSATKKLEDYNKKLKAAQDLIAQVNNPDSNADPDKKPTQSQVDEALKALQEAKNAIKDAFKTKVDALKKETKELKEDGGAKEDKDKFENSTEYKNADAKKGTDGTSDNADVSAYKDALKKANDLLDLFGEDGNPKADIPADKQIPTQKEVDDALKNLKDIKDKILKNYVTSPKDLQDEVDKSKNGDDDTRDGLFENTPEFKNADAKKGEDGKSDNADMAAYKTALETAKKLLDAFDRTTGKVKDQLPQGMTKAPTQKELDNALQKLQEAKSKIEKDYATKKEELKSEAGKDSDFTKTPEYQNAQAKGDDASKQALEDYKKALDEANKVLGDKNATQKQVDDALKKLQDAKSKLSDGYKTNKSDLDTEAGKDSDFTKTPEFQNAAGSPEADAYKQALDEANKVLGDKNATQKQVDEALKKLQDAKQKLADSHKTDKSGLVSEYVTDPDFRKSIPFIIGKAADLAEYQQALNDADSVLKDPNATQDQVNQALRRLRDAKQKLIDAYNRLINSGSGVGDNTGVGVNDSNNTSVNNVVDKSALQAEVDQALGDVSANASGVVADSNLVSEFNAALNHARSVLADANATQGQVDSALARLRAARAALRAGMFAARNSAGVSLKRGDVSGVNTGASSSVFAALAAVFAGLGVVGAASKRRKHSAR</sequence>
<keyword evidence="3" id="KW-1133">Transmembrane helix</keyword>
<feature type="compositionally biased region" description="Polar residues" evidence="2">
    <location>
        <begin position="1165"/>
        <end position="1176"/>
    </location>
</feature>
<feature type="region of interest" description="Disordered" evidence="2">
    <location>
        <begin position="1656"/>
        <end position="1699"/>
    </location>
</feature>
<keyword evidence="3" id="KW-0812">Transmembrane</keyword>
<dbReference type="Gene3D" id="1.20.5.420">
    <property type="entry name" value="Immunoglobulin FC, subunit C"/>
    <property type="match status" value="5"/>
</dbReference>